<dbReference type="SMART" id="SM00418">
    <property type="entry name" value="HTH_ARSR"/>
    <property type="match status" value="1"/>
</dbReference>
<dbReference type="PANTHER" id="PTHR43132">
    <property type="entry name" value="ARSENICAL RESISTANCE OPERON REPRESSOR ARSR-RELATED"/>
    <property type="match status" value="1"/>
</dbReference>
<keyword evidence="2" id="KW-0238">DNA-binding</keyword>
<dbReference type="InterPro" id="IPR036388">
    <property type="entry name" value="WH-like_DNA-bd_sf"/>
</dbReference>
<proteinExistence type="predicted"/>
<dbReference type="PROSITE" id="PS50987">
    <property type="entry name" value="HTH_ARSR_2"/>
    <property type="match status" value="1"/>
</dbReference>
<dbReference type="Proteomes" id="UP000405357">
    <property type="component" value="Unassembled WGS sequence"/>
</dbReference>
<accession>A0ABY6VPP8</accession>
<protein>
    <submittedName>
        <fullName evidence="5">Transcriptional regulator</fullName>
    </submittedName>
</protein>
<feature type="domain" description="HTH arsR-type" evidence="4">
    <location>
        <begin position="20"/>
        <end position="117"/>
    </location>
</feature>
<keyword evidence="6" id="KW-1185">Reference proteome</keyword>
<gene>
    <name evidence="5" type="ORF">PSO31014_00704</name>
</gene>
<dbReference type="InterPro" id="IPR036390">
    <property type="entry name" value="WH_DNA-bd_sf"/>
</dbReference>
<dbReference type="PANTHER" id="PTHR43132:SF2">
    <property type="entry name" value="ARSENICAL RESISTANCE OPERON REPRESSOR ARSR-RELATED"/>
    <property type="match status" value="1"/>
</dbReference>
<sequence length="133" mass="14433">MLHATGQLKGFALIPYFHLIRNMETNTALEALAALAHAVRLAVFRLLMQAGPEGLPAGRIAELLDMPASSLSFHLKELHRAKLLASRQEGRSIIYMAHFETMNALLGYLTQNCCGGVPCTPVSSCNVVAESNQ</sequence>
<evidence type="ECO:0000259" key="4">
    <source>
        <dbReference type="PROSITE" id="PS50987"/>
    </source>
</evidence>
<dbReference type="InterPro" id="IPR051011">
    <property type="entry name" value="Metal_resp_trans_reg"/>
</dbReference>
<dbReference type="InterPro" id="IPR001845">
    <property type="entry name" value="HTH_ArsR_DNA-bd_dom"/>
</dbReference>
<dbReference type="PRINTS" id="PR00778">
    <property type="entry name" value="HTHARSR"/>
</dbReference>
<dbReference type="Pfam" id="PF12840">
    <property type="entry name" value="HTH_20"/>
    <property type="match status" value="1"/>
</dbReference>
<reference evidence="5 6" key="1">
    <citation type="submission" date="2019-08" db="EMBL/GenBank/DDBJ databases">
        <authorList>
            <person name="Peeters C."/>
        </authorList>
    </citation>
    <scope>NUCLEOTIDE SEQUENCE [LARGE SCALE GENOMIC DNA]</scope>
    <source>
        <strain evidence="5 6">LMG 31014</strain>
    </source>
</reference>
<evidence type="ECO:0000256" key="3">
    <source>
        <dbReference type="ARBA" id="ARBA00023163"/>
    </source>
</evidence>
<comment type="caution">
    <text evidence="5">The sequence shown here is derived from an EMBL/GenBank/DDBJ whole genome shotgun (WGS) entry which is preliminary data.</text>
</comment>
<evidence type="ECO:0000313" key="5">
    <source>
        <dbReference type="EMBL" id="VVD72928.1"/>
    </source>
</evidence>
<dbReference type="EMBL" id="CABPSG010000001">
    <property type="protein sequence ID" value="VVD72928.1"/>
    <property type="molecule type" value="Genomic_DNA"/>
</dbReference>
<evidence type="ECO:0000256" key="1">
    <source>
        <dbReference type="ARBA" id="ARBA00023015"/>
    </source>
</evidence>
<dbReference type="NCBIfam" id="NF033788">
    <property type="entry name" value="HTH_metalloreg"/>
    <property type="match status" value="1"/>
</dbReference>
<dbReference type="SUPFAM" id="SSF46785">
    <property type="entry name" value="Winged helix' DNA-binding domain"/>
    <property type="match status" value="1"/>
</dbReference>
<keyword evidence="1" id="KW-0805">Transcription regulation</keyword>
<dbReference type="InterPro" id="IPR011991">
    <property type="entry name" value="ArsR-like_HTH"/>
</dbReference>
<evidence type="ECO:0000313" key="6">
    <source>
        <dbReference type="Proteomes" id="UP000405357"/>
    </source>
</evidence>
<evidence type="ECO:0000256" key="2">
    <source>
        <dbReference type="ARBA" id="ARBA00023125"/>
    </source>
</evidence>
<name>A0ABY6VPP8_9BURK</name>
<organism evidence="5 6">
    <name type="scientific">Pandoraea soli</name>
    <dbReference type="NCBI Taxonomy" id="2508293"/>
    <lineage>
        <taxon>Bacteria</taxon>
        <taxon>Pseudomonadati</taxon>
        <taxon>Pseudomonadota</taxon>
        <taxon>Betaproteobacteria</taxon>
        <taxon>Burkholderiales</taxon>
        <taxon>Burkholderiaceae</taxon>
        <taxon>Pandoraea</taxon>
    </lineage>
</organism>
<dbReference type="Gene3D" id="1.10.10.10">
    <property type="entry name" value="Winged helix-like DNA-binding domain superfamily/Winged helix DNA-binding domain"/>
    <property type="match status" value="1"/>
</dbReference>
<dbReference type="CDD" id="cd00090">
    <property type="entry name" value="HTH_ARSR"/>
    <property type="match status" value="1"/>
</dbReference>
<keyword evidence="3" id="KW-0804">Transcription</keyword>